<evidence type="ECO:0000256" key="4">
    <source>
        <dbReference type="ARBA" id="ARBA00022553"/>
    </source>
</evidence>
<evidence type="ECO:0000256" key="1">
    <source>
        <dbReference type="ARBA" id="ARBA00000085"/>
    </source>
</evidence>
<dbReference type="GO" id="GO:0000155">
    <property type="term" value="F:phosphorelay sensor kinase activity"/>
    <property type="evidence" value="ECO:0007669"/>
    <property type="project" value="InterPro"/>
</dbReference>
<organism evidence="14 15">
    <name type="scientific">Sphaerisporangium rufum</name>
    <dbReference type="NCBI Taxonomy" id="1381558"/>
    <lineage>
        <taxon>Bacteria</taxon>
        <taxon>Bacillati</taxon>
        <taxon>Actinomycetota</taxon>
        <taxon>Actinomycetes</taxon>
        <taxon>Streptosporangiales</taxon>
        <taxon>Streptosporangiaceae</taxon>
        <taxon>Sphaerisporangium</taxon>
    </lineage>
</organism>
<dbReference type="GO" id="GO:0005886">
    <property type="term" value="C:plasma membrane"/>
    <property type="evidence" value="ECO:0007669"/>
    <property type="project" value="UniProtKB-SubCell"/>
</dbReference>
<keyword evidence="15" id="KW-1185">Reference proteome</keyword>
<keyword evidence="4" id="KW-0597">Phosphoprotein</keyword>
<accession>A0A919R477</accession>
<keyword evidence="7" id="KW-0418">Kinase</keyword>
<dbReference type="PRINTS" id="PR00344">
    <property type="entry name" value="BCTRLSENSOR"/>
</dbReference>
<dbReference type="InterPro" id="IPR036097">
    <property type="entry name" value="HisK_dim/P_sf"/>
</dbReference>
<dbReference type="InterPro" id="IPR005467">
    <property type="entry name" value="His_kinase_dom"/>
</dbReference>
<evidence type="ECO:0000259" key="12">
    <source>
        <dbReference type="PROSITE" id="PS50109"/>
    </source>
</evidence>
<dbReference type="Gene3D" id="3.30.565.10">
    <property type="entry name" value="Histidine kinase-like ATPase, C-terminal domain"/>
    <property type="match status" value="1"/>
</dbReference>
<dbReference type="SUPFAM" id="SSF158472">
    <property type="entry name" value="HAMP domain-like"/>
    <property type="match status" value="1"/>
</dbReference>
<comment type="subcellular location">
    <subcellularLocation>
        <location evidence="2">Cell membrane</location>
    </subcellularLocation>
</comment>
<comment type="catalytic activity">
    <reaction evidence="1">
        <text>ATP + protein L-histidine = ADP + protein N-phospho-L-histidine.</text>
        <dbReference type="EC" id="2.7.13.3"/>
    </reaction>
</comment>
<dbReference type="SUPFAM" id="SSF55874">
    <property type="entry name" value="ATPase domain of HSP90 chaperone/DNA topoisomerase II/histidine kinase"/>
    <property type="match status" value="1"/>
</dbReference>
<keyword evidence="8 11" id="KW-1133">Transmembrane helix</keyword>
<dbReference type="CDD" id="cd00082">
    <property type="entry name" value="HisKA"/>
    <property type="match status" value="1"/>
</dbReference>
<dbReference type="Pfam" id="PF00672">
    <property type="entry name" value="HAMP"/>
    <property type="match status" value="1"/>
</dbReference>
<evidence type="ECO:0000256" key="7">
    <source>
        <dbReference type="ARBA" id="ARBA00022777"/>
    </source>
</evidence>
<dbReference type="CDD" id="cd06225">
    <property type="entry name" value="HAMP"/>
    <property type="match status" value="1"/>
</dbReference>
<gene>
    <name evidence="14" type="ORF">Sru01_37700</name>
</gene>
<evidence type="ECO:0000256" key="2">
    <source>
        <dbReference type="ARBA" id="ARBA00004236"/>
    </source>
</evidence>
<comment type="caution">
    <text evidence="14">The sequence shown here is derived from an EMBL/GenBank/DDBJ whole genome shotgun (WGS) entry which is preliminary data.</text>
</comment>
<feature type="transmembrane region" description="Helical" evidence="11">
    <location>
        <begin position="28"/>
        <end position="55"/>
    </location>
</feature>
<evidence type="ECO:0000256" key="10">
    <source>
        <dbReference type="ARBA" id="ARBA00023136"/>
    </source>
</evidence>
<dbReference type="Gene3D" id="6.10.340.10">
    <property type="match status" value="1"/>
</dbReference>
<dbReference type="SMART" id="SM00304">
    <property type="entry name" value="HAMP"/>
    <property type="match status" value="1"/>
</dbReference>
<evidence type="ECO:0000313" key="15">
    <source>
        <dbReference type="Proteomes" id="UP000655287"/>
    </source>
</evidence>
<evidence type="ECO:0000256" key="11">
    <source>
        <dbReference type="SAM" id="Phobius"/>
    </source>
</evidence>
<keyword evidence="6 11" id="KW-0812">Transmembrane</keyword>
<dbReference type="InterPro" id="IPR050428">
    <property type="entry name" value="TCS_sensor_his_kinase"/>
</dbReference>
<dbReference type="InterPro" id="IPR003661">
    <property type="entry name" value="HisK_dim/P_dom"/>
</dbReference>
<feature type="domain" description="Histidine kinase" evidence="12">
    <location>
        <begin position="162"/>
        <end position="370"/>
    </location>
</feature>
<dbReference type="InterPro" id="IPR003594">
    <property type="entry name" value="HATPase_dom"/>
</dbReference>
<dbReference type="PANTHER" id="PTHR45436">
    <property type="entry name" value="SENSOR HISTIDINE KINASE YKOH"/>
    <property type="match status" value="1"/>
</dbReference>
<proteinExistence type="predicted"/>
<dbReference type="PROSITE" id="PS50885">
    <property type="entry name" value="HAMP"/>
    <property type="match status" value="1"/>
</dbReference>
<evidence type="ECO:0000259" key="13">
    <source>
        <dbReference type="PROSITE" id="PS50885"/>
    </source>
</evidence>
<dbReference type="AlphaFoldDB" id="A0A919R477"/>
<evidence type="ECO:0000256" key="6">
    <source>
        <dbReference type="ARBA" id="ARBA00022692"/>
    </source>
</evidence>
<dbReference type="RefSeq" id="WP_203988032.1">
    <property type="nucleotide sequence ID" value="NZ_BOOU01000053.1"/>
</dbReference>
<evidence type="ECO:0000313" key="14">
    <source>
        <dbReference type="EMBL" id="GII78788.1"/>
    </source>
</evidence>
<feature type="domain" description="HAMP" evidence="13">
    <location>
        <begin position="94"/>
        <end position="147"/>
    </location>
</feature>
<dbReference type="SMART" id="SM00387">
    <property type="entry name" value="HATPase_c"/>
    <property type="match status" value="1"/>
</dbReference>
<evidence type="ECO:0000256" key="8">
    <source>
        <dbReference type="ARBA" id="ARBA00022989"/>
    </source>
</evidence>
<dbReference type="Pfam" id="PF00512">
    <property type="entry name" value="HisKA"/>
    <property type="match status" value="1"/>
</dbReference>
<dbReference type="SUPFAM" id="SSF47384">
    <property type="entry name" value="Homodimeric domain of signal transducing histidine kinase"/>
    <property type="match status" value="1"/>
</dbReference>
<dbReference type="PANTHER" id="PTHR45436:SF5">
    <property type="entry name" value="SENSOR HISTIDINE KINASE TRCS"/>
    <property type="match status" value="1"/>
</dbReference>
<keyword evidence="9" id="KW-0902">Two-component regulatory system</keyword>
<dbReference type="PROSITE" id="PS50109">
    <property type="entry name" value="HIS_KIN"/>
    <property type="match status" value="1"/>
</dbReference>
<name>A0A919R477_9ACTN</name>
<dbReference type="Proteomes" id="UP000655287">
    <property type="component" value="Unassembled WGS sequence"/>
</dbReference>
<sequence length="383" mass="40961">MIAEEHDAPAGRPPIRALPRPRTLRGRIAVLVGVLAALLLIPSAALAGMLAHVAIPQAAGPVARDPAIMIDIIFAVQAAALVAAAVLAGWKITGRALRPVEAIRAELSAINVNDLSGRVPEPAGNDEIARLARTVNSTLARLEHARIRSQLSLDRERQFAADASHELRTPVAGLRAQLEEARLHPGQTDLPRLLDHSLRDVDRLQTIITDLLLLDRAGSAAPFLPRTRAALASIVHEEVSRRSGRCAVRLRPCCPAVIEVVHTQIGRVVTNLLDNAERHARRQVVAEVRCDGGTAELVVDDDGAGVAPADRERIFERFTRLDAARSRDRGGTGLGLAIVRDIVHAHHGTIEVGASPLGGARFVVRLPLAERCAPSRAPARSCA</sequence>
<protein>
    <recommendedName>
        <fullName evidence="3">histidine kinase</fullName>
        <ecNumber evidence="3">2.7.13.3</ecNumber>
    </recommendedName>
</protein>
<dbReference type="EC" id="2.7.13.3" evidence="3"/>
<dbReference type="InterPro" id="IPR036890">
    <property type="entry name" value="HATPase_C_sf"/>
</dbReference>
<dbReference type="SMART" id="SM00388">
    <property type="entry name" value="HisKA"/>
    <property type="match status" value="1"/>
</dbReference>
<dbReference type="InterPro" id="IPR004358">
    <property type="entry name" value="Sig_transdc_His_kin-like_C"/>
</dbReference>
<evidence type="ECO:0000256" key="5">
    <source>
        <dbReference type="ARBA" id="ARBA00022679"/>
    </source>
</evidence>
<keyword evidence="5" id="KW-0808">Transferase</keyword>
<evidence type="ECO:0000256" key="3">
    <source>
        <dbReference type="ARBA" id="ARBA00012438"/>
    </source>
</evidence>
<evidence type="ECO:0000256" key="9">
    <source>
        <dbReference type="ARBA" id="ARBA00023012"/>
    </source>
</evidence>
<feature type="transmembrane region" description="Helical" evidence="11">
    <location>
        <begin position="67"/>
        <end position="90"/>
    </location>
</feature>
<dbReference type="Gene3D" id="1.10.287.130">
    <property type="match status" value="1"/>
</dbReference>
<dbReference type="InterPro" id="IPR003660">
    <property type="entry name" value="HAMP_dom"/>
</dbReference>
<keyword evidence="10 11" id="KW-0472">Membrane</keyword>
<reference evidence="14" key="1">
    <citation type="submission" date="2021-01" db="EMBL/GenBank/DDBJ databases">
        <title>Whole genome shotgun sequence of Sphaerisporangium rufum NBRC 109079.</title>
        <authorList>
            <person name="Komaki H."/>
            <person name="Tamura T."/>
        </authorList>
    </citation>
    <scope>NUCLEOTIDE SEQUENCE</scope>
    <source>
        <strain evidence="14">NBRC 109079</strain>
    </source>
</reference>
<dbReference type="Pfam" id="PF02518">
    <property type="entry name" value="HATPase_c"/>
    <property type="match status" value="1"/>
</dbReference>
<dbReference type="EMBL" id="BOOU01000053">
    <property type="protein sequence ID" value="GII78788.1"/>
    <property type="molecule type" value="Genomic_DNA"/>
</dbReference>